<dbReference type="HAMAP" id="MF_00127">
    <property type="entry name" value="His_tRNA_synth"/>
    <property type="match status" value="1"/>
</dbReference>
<dbReference type="InterPro" id="IPR006195">
    <property type="entry name" value="aa-tRNA-synth_II"/>
</dbReference>
<evidence type="ECO:0000313" key="11">
    <source>
        <dbReference type="EMBL" id="VAW40580.1"/>
    </source>
</evidence>
<dbReference type="GO" id="GO:0005737">
    <property type="term" value="C:cytoplasm"/>
    <property type="evidence" value="ECO:0007669"/>
    <property type="project" value="InterPro"/>
</dbReference>
<keyword evidence="7 11" id="KW-0030">Aminoacyl-tRNA synthetase</keyword>
<accession>A0A3B0VJ53</accession>
<evidence type="ECO:0000256" key="9">
    <source>
        <dbReference type="ARBA" id="ARBA00047639"/>
    </source>
</evidence>
<dbReference type="PROSITE" id="PS50862">
    <property type="entry name" value="AA_TRNA_LIGASE_II"/>
    <property type="match status" value="1"/>
</dbReference>
<dbReference type="InterPro" id="IPR045864">
    <property type="entry name" value="aa-tRNA-synth_II/BPL/LPL"/>
</dbReference>
<dbReference type="InterPro" id="IPR033656">
    <property type="entry name" value="HisRS_anticodon"/>
</dbReference>
<dbReference type="PANTHER" id="PTHR43707:SF1">
    <property type="entry name" value="HISTIDINE--TRNA LIGASE, MITOCHONDRIAL-RELATED"/>
    <property type="match status" value="1"/>
</dbReference>
<dbReference type="InterPro" id="IPR036621">
    <property type="entry name" value="Anticodon-bd_dom_sf"/>
</dbReference>
<dbReference type="GO" id="GO:0005524">
    <property type="term" value="F:ATP binding"/>
    <property type="evidence" value="ECO:0007669"/>
    <property type="project" value="UniProtKB-KW"/>
</dbReference>
<comment type="similarity">
    <text evidence="1">Belongs to the class-II aminoacyl-tRNA synthetase family.</text>
</comment>
<proteinExistence type="inferred from homology"/>
<dbReference type="InterPro" id="IPR004154">
    <property type="entry name" value="Anticodon-bd"/>
</dbReference>
<feature type="domain" description="Aminoacyl-transfer RNA synthetases class-II family profile" evidence="10">
    <location>
        <begin position="32"/>
        <end position="333"/>
    </location>
</feature>
<dbReference type="InterPro" id="IPR004516">
    <property type="entry name" value="HisRS/HisZ"/>
</dbReference>
<evidence type="ECO:0000256" key="4">
    <source>
        <dbReference type="ARBA" id="ARBA00022741"/>
    </source>
</evidence>
<evidence type="ECO:0000256" key="3">
    <source>
        <dbReference type="ARBA" id="ARBA00022598"/>
    </source>
</evidence>
<organism evidence="11">
    <name type="scientific">hydrothermal vent metagenome</name>
    <dbReference type="NCBI Taxonomy" id="652676"/>
    <lineage>
        <taxon>unclassified sequences</taxon>
        <taxon>metagenomes</taxon>
        <taxon>ecological metagenomes</taxon>
    </lineage>
</organism>
<dbReference type="GO" id="GO:0006427">
    <property type="term" value="P:histidyl-tRNA aminoacylation"/>
    <property type="evidence" value="ECO:0007669"/>
    <property type="project" value="InterPro"/>
</dbReference>
<evidence type="ECO:0000256" key="7">
    <source>
        <dbReference type="ARBA" id="ARBA00023146"/>
    </source>
</evidence>
<dbReference type="NCBIfam" id="TIGR00442">
    <property type="entry name" value="hisS"/>
    <property type="match status" value="1"/>
</dbReference>
<dbReference type="CDD" id="cd00859">
    <property type="entry name" value="HisRS_anticodon"/>
    <property type="match status" value="1"/>
</dbReference>
<keyword evidence="3 11" id="KW-0436">Ligase</keyword>
<dbReference type="GO" id="GO:0004821">
    <property type="term" value="F:histidine-tRNA ligase activity"/>
    <property type="evidence" value="ECO:0007669"/>
    <property type="project" value="UniProtKB-EC"/>
</dbReference>
<dbReference type="PIRSF" id="PIRSF001549">
    <property type="entry name" value="His-tRNA_synth"/>
    <property type="match status" value="1"/>
</dbReference>
<evidence type="ECO:0000256" key="2">
    <source>
        <dbReference type="ARBA" id="ARBA00012815"/>
    </source>
</evidence>
<dbReference type="Gene3D" id="3.30.930.10">
    <property type="entry name" value="Bira Bifunctional Protein, Domain 2"/>
    <property type="match status" value="1"/>
</dbReference>
<dbReference type="InterPro" id="IPR015807">
    <property type="entry name" value="His-tRNA-ligase"/>
</dbReference>
<dbReference type="InterPro" id="IPR041715">
    <property type="entry name" value="HisRS-like_core"/>
</dbReference>
<keyword evidence="4" id="KW-0547">Nucleotide-binding</keyword>
<dbReference type="EMBL" id="UOEY01000105">
    <property type="protein sequence ID" value="VAW40580.1"/>
    <property type="molecule type" value="Genomic_DNA"/>
</dbReference>
<dbReference type="CDD" id="cd00773">
    <property type="entry name" value="HisRS-like_core"/>
    <property type="match status" value="1"/>
</dbReference>
<dbReference type="SUPFAM" id="SSF55681">
    <property type="entry name" value="Class II aaRS and biotin synthetases"/>
    <property type="match status" value="1"/>
</dbReference>
<sequence>MPIHFFDQTEAFFLKIKAINGFKDILPEEVPLWQHIEGVARDIFQRFGCHEIRLPILEKTELFARSIGEATDIVEKEMYTFVEMGITMRPEATASLLRAFIEHGLHVRQPVQRLYTIGPMFRHERPQKGRLRQFHQVDAEVIGAVEPEIDAELMAMGQMLLTELGLSASLEVNSLGCPGCRPEFRRRLVAYLQDRKAGLCEDCRRRSETNPLRVLDCKKAGCREVVEEAPSIQDALCPECRSHFDQVQSRLDLLGVSYSLNRFMVRGLDYYTRTTFEFVTGDLGAQAAIGAGGRYDGLIEQLGGPKLPGIGFAMGMERLVLLLQAANNRAERPGPAMDLFVAALGSRACLHGYRLVHGLRQRGLRAAMDYSGRSLKAQMKQAARQAARHTLILGDDELERQTAILRNMQTQEQLPFSLQADVGQECLQLIDIIHLDP</sequence>
<dbReference type="EC" id="6.1.1.21" evidence="2"/>
<keyword evidence="6" id="KW-0648">Protein biosynthesis</keyword>
<reference evidence="11" key="1">
    <citation type="submission" date="2018-06" db="EMBL/GenBank/DDBJ databases">
        <authorList>
            <person name="Zhirakovskaya E."/>
        </authorList>
    </citation>
    <scope>NUCLEOTIDE SEQUENCE</scope>
</reference>
<dbReference type="SUPFAM" id="SSF52954">
    <property type="entry name" value="Class II aaRS ABD-related"/>
    <property type="match status" value="1"/>
</dbReference>
<dbReference type="Gene3D" id="3.40.50.800">
    <property type="entry name" value="Anticodon-binding domain"/>
    <property type="match status" value="1"/>
</dbReference>
<dbReference type="AlphaFoldDB" id="A0A3B0VJ53"/>
<gene>
    <name evidence="11" type="ORF">MNBD_DELTA04-1339</name>
</gene>
<evidence type="ECO:0000259" key="10">
    <source>
        <dbReference type="PROSITE" id="PS50862"/>
    </source>
</evidence>
<evidence type="ECO:0000256" key="1">
    <source>
        <dbReference type="ARBA" id="ARBA00008226"/>
    </source>
</evidence>
<dbReference type="Pfam" id="PF03129">
    <property type="entry name" value="HGTP_anticodon"/>
    <property type="match status" value="1"/>
</dbReference>
<protein>
    <recommendedName>
        <fullName evidence="2">histidine--tRNA ligase</fullName>
        <ecNumber evidence="2">6.1.1.21</ecNumber>
    </recommendedName>
    <alternativeName>
        <fullName evidence="8">Histidyl-tRNA synthetase</fullName>
    </alternativeName>
</protein>
<evidence type="ECO:0000256" key="6">
    <source>
        <dbReference type="ARBA" id="ARBA00022917"/>
    </source>
</evidence>
<name>A0A3B0VJ53_9ZZZZ</name>
<evidence type="ECO:0000256" key="5">
    <source>
        <dbReference type="ARBA" id="ARBA00022840"/>
    </source>
</evidence>
<dbReference type="PANTHER" id="PTHR43707">
    <property type="entry name" value="HISTIDYL-TRNA SYNTHETASE"/>
    <property type="match status" value="1"/>
</dbReference>
<dbReference type="Pfam" id="PF13393">
    <property type="entry name" value="tRNA-synt_His"/>
    <property type="match status" value="1"/>
</dbReference>
<keyword evidence="5" id="KW-0067">ATP-binding</keyword>
<evidence type="ECO:0000256" key="8">
    <source>
        <dbReference type="ARBA" id="ARBA00030619"/>
    </source>
</evidence>
<comment type="catalytic activity">
    <reaction evidence="9">
        <text>tRNA(His) + L-histidine + ATP = L-histidyl-tRNA(His) + AMP + diphosphate + H(+)</text>
        <dbReference type="Rhea" id="RHEA:17313"/>
        <dbReference type="Rhea" id="RHEA-COMP:9665"/>
        <dbReference type="Rhea" id="RHEA-COMP:9689"/>
        <dbReference type="ChEBI" id="CHEBI:15378"/>
        <dbReference type="ChEBI" id="CHEBI:30616"/>
        <dbReference type="ChEBI" id="CHEBI:33019"/>
        <dbReference type="ChEBI" id="CHEBI:57595"/>
        <dbReference type="ChEBI" id="CHEBI:78442"/>
        <dbReference type="ChEBI" id="CHEBI:78527"/>
        <dbReference type="ChEBI" id="CHEBI:456215"/>
        <dbReference type="EC" id="6.1.1.21"/>
    </reaction>
</comment>